<organism evidence="2 3">
    <name type="scientific">Methylocystis bryophila</name>
    <dbReference type="NCBI Taxonomy" id="655015"/>
    <lineage>
        <taxon>Bacteria</taxon>
        <taxon>Pseudomonadati</taxon>
        <taxon>Pseudomonadota</taxon>
        <taxon>Alphaproteobacteria</taxon>
        <taxon>Hyphomicrobiales</taxon>
        <taxon>Methylocystaceae</taxon>
        <taxon>Methylocystis</taxon>
    </lineage>
</organism>
<keyword evidence="3" id="KW-1185">Reference proteome</keyword>
<dbReference type="InterPro" id="IPR000182">
    <property type="entry name" value="GNAT_dom"/>
</dbReference>
<evidence type="ECO:0000313" key="2">
    <source>
        <dbReference type="EMBL" id="ARN81494.1"/>
    </source>
</evidence>
<dbReference type="KEGG" id="mbry:B1812_10905"/>
<dbReference type="Gene3D" id="3.40.630.30">
    <property type="match status" value="1"/>
</dbReference>
<dbReference type="SUPFAM" id="SSF55729">
    <property type="entry name" value="Acyl-CoA N-acyltransferases (Nat)"/>
    <property type="match status" value="1"/>
</dbReference>
<dbReference type="AlphaFoldDB" id="A0A1W6MV80"/>
<dbReference type="InterPro" id="IPR016181">
    <property type="entry name" value="Acyl_CoA_acyltransferase"/>
</dbReference>
<evidence type="ECO:0000259" key="1">
    <source>
        <dbReference type="PROSITE" id="PS51186"/>
    </source>
</evidence>
<gene>
    <name evidence="2" type="ORF">B1812_10905</name>
</gene>
<sequence>MTNEGISTVRCRQIRDEDIAAIVELLTHGFPRTTREHWSRGLKRLSERESVAPYPKYGYLLEGGAGLIGVILLIFSVRQGEEGSYTICNLSSWYVDPEYRGYASLLIAAAVRHKTVTYVNVSPALHTWRTIEAQGFRRYSDGMFVSLPALGGAAPRVSVETFDPRRDYKNILSAAEYELIAAHVDYGCVALIAMEAGLGHPFVFVRRQRLRGFVPNHQLCYCRDVADFPRFSGPLGRALIMRGVFLVLVDARAPLRGLPGLYFADCRPNYFKGPHEPAIGDLAFTEAVLFGL</sequence>
<reference evidence="2 3" key="1">
    <citation type="submission" date="2017-02" db="EMBL/GenBank/DDBJ databases">
        <authorList>
            <person name="Peterson S.W."/>
        </authorList>
    </citation>
    <scope>NUCLEOTIDE SEQUENCE [LARGE SCALE GENOMIC DNA]</scope>
    <source>
        <strain evidence="2 3">S285</strain>
    </source>
</reference>
<dbReference type="EMBL" id="CP019948">
    <property type="protein sequence ID" value="ARN81494.1"/>
    <property type="molecule type" value="Genomic_DNA"/>
</dbReference>
<protein>
    <recommendedName>
        <fullName evidence="1">N-acetyltransferase domain-containing protein</fullName>
    </recommendedName>
</protein>
<accession>A0A1W6MV80</accession>
<dbReference type="PROSITE" id="PS51186">
    <property type="entry name" value="GNAT"/>
    <property type="match status" value="1"/>
</dbReference>
<name>A0A1W6MV80_9HYPH</name>
<evidence type="ECO:0000313" key="3">
    <source>
        <dbReference type="Proteomes" id="UP000193978"/>
    </source>
</evidence>
<proteinExistence type="predicted"/>
<dbReference type="Proteomes" id="UP000193978">
    <property type="component" value="Chromosome"/>
</dbReference>
<feature type="domain" description="N-acetyltransferase" evidence="1">
    <location>
        <begin position="9"/>
        <end position="157"/>
    </location>
</feature>
<dbReference type="GO" id="GO:0016747">
    <property type="term" value="F:acyltransferase activity, transferring groups other than amino-acyl groups"/>
    <property type="evidence" value="ECO:0007669"/>
    <property type="project" value="InterPro"/>
</dbReference>